<protein>
    <submittedName>
        <fullName evidence="2">Membrane protein insertion efficiency factor YidD</fullName>
    </submittedName>
</protein>
<dbReference type="SMART" id="SM01234">
    <property type="entry name" value="Haemolytic"/>
    <property type="match status" value="1"/>
</dbReference>
<name>A0ABW0M3S0_9BURK</name>
<accession>A0ABW0M3S0</accession>
<dbReference type="Pfam" id="PF01809">
    <property type="entry name" value="YidD"/>
    <property type="match status" value="1"/>
</dbReference>
<feature type="region of interest" description="Disordered" evidence="1">
    <location>
        <begin position="131"/>
        <end position="155"/>
    </location>
</feature>
<dbReference type="RefSeq" id="WP_378994592.1">
    <property type="nucleotide sequence ID" value="NZ_JBHSMT010000006.1"/>
</dbReference>
<comment type="caution">
    <text evidence="2">The sequence shown here is derived from an EMBL/GenBank/DDBJ whole genome shotgun (WGS) entry which is preliminary data.</text>
</comment>
<evidence type="ECO:0000313" key="2">
    <source>
        <dbReference type="EMBL" id="MFC5472800.1"/>
    </source>
</evidence>
<keyword evidence="3" id="KW-1185">Reference proteome</keyword>
<evidence type="ECO:0000313" key="3">
    <source>
        <dbReference type="Proteomes" id="UP001596045"/>
    </source>
</evidence>
<dbReference type="InterPro" id="IPR002696">
    <property type="entry name" value="Membr_insert_effic_factor_YidD"/>
</dbReference>
<gene>
    <name evidence="2" type="primary">yidD</name>
    <name evidence="2" type="ORF">ACFPM8_02405</name>
</gene>
<organism evidence="2 3">
    <name type="scientific">Paraherbaspirillum soli</name>
    <dbReference type="NCBI Taxonomy" id="631222"/>
    <lineage>
        <taxon>Bacteria</taxon>
        <taxon>Pseudomonadati</taxon>
        <taxon>Pseudomonadota</taxon>
        <taxon>Betaproteobacteria</taxon>
        <taxon>Burkholderiales</taxon>
        <taxon>Oxalobacteraceae</taxon>
        <taxon>Paraherbaspirillum</taxon>
    </lineage>
</organism>
<feature type="compositionally biased region" description="Basic and acidic residues" evidence="1">
    <location>
        <begin position="145"/>
        <end position="155"/>
    </location>
</feature>
<sequence length="155" mass="17446">MKKLCLTAITLYQRHLSPLKGFSCAYRICTGGDSCSAFGYRAIERHGIRIGLALLRRRLNECSRQHRLHIQSCRQNVDFAKPVNFQAGHCDGCDLGPSDSCDTCDLGTCACDIFDACDWFLPDVGTRERSKKKRGEVTIEANSKFNRDTKPRRPS</sequence>
<evidence type="ECO:0000256" key="1">
    <source>
        <dbReference type="SAM" id="MobiDB-lite"/>
    </source>
</evidence>
<dbReference type="Proteomes" id="UP001596045">
    <property type="component" value="Unassembled WGS sequence"/>
</dbReference>
<reference evidence="3" key="1">
    <citation type="journal article" date="2019" name="Int. J. Syst. Evol. Microbiol.">
        <title>The Global Catalogue of Microorganisms (GCM) 10K type strain sequencing project: providing services to taxonomists for standard genome sequencing and annotation.</title>
        <authorList>
            <consortium name="The Broad Institute Genomics Platform"/>
            <consortium name="The Broad Institute Genome Sequencing Center for Infectious Disease"/>
            <person name="Wu L."/>
            <person name="Ma J."/>
        </authorList>
    </citation>
    <scope>NUCLEOTIDE SEQUENCE [LARGE SCALE GENOMIC DNA]</scope>
    <source>
        <strain evidence="3">JCM 17066</strain>
    </source>
</reference>
<dbReference type="NCBIfam" id="TIGR00278">
    <property type="entry name" value="membrane protein insertion efficiency factor YidD"/>
    <property type="match status" value="1"/>
</dbReference>
<dbReference type="EMBL" id="JBHSMT010000006">
    <property type="protein sequence ID" value="MFC5472800.1"/>
    <property type="molecule type" value="Genomic_DNA"/>
</dbReference>
<proteinExistence type="predicted"/>